<organism evidence="1 2">
    <name type="scientific">Parvularcula lutaonensis</name>
    <dbReference type="NCBI Taxonomy" id="491923"/>
    <lineage>
        <taxon>Bacteria</taxon>
        <taxon>Pseudomonadati</taxon>
        <taxon>Pseudomonadota</taxon>
        <taxon>Alphaproteobacteria</taxon>
        <taxon>Parvularculales</taxon>
        <taxon>Parvularculaceae</taxon>
        <taxon>Parvularcula</taxon>
    </lineage>
</organism>
<dbReference type="RefSeq" id="WP_189575812.1">
    <property type="nucleotide sequence ID" value="NZ_BMXU01000002.1"/>
</dbReference>
<proteinExistence type="predicted"/>
<accession>A0ABV7MCZ1</accession>
<reference evidence="2" key="1">
    <citation type="journal article" date="2019" name="Int. J. Syst. Evol. Microbiol.">
        <title>The Global Catalogue of Microorganisms (GCM) 10K type strain sequencing project: providing services to taxonomists for standard genome sequencing and annotation.</title>
        <authorList>
            <consortium name="The Broad Institute Genomics Platform"/>
            <consortium name="The Broad Institute Genome Sequencing Center for Infectious Disease"/>
            <person name="Wu L."/>
            <person name="Ma J."/>
        </authorList>
    </citation>
    <scope>NUCLEOTIDE SEQUENCE [LARGE SCALE GENOMIC DNA]</scope>
    <source>
        <strain evidence="2">KCTC 22245</strain>
    </source>
</reference>
<evidence type="ECO:0000313" key="1">
    <source>
        <dbReference type="EMBL" id="MFC3303340.1"/>
    </source>
</evidence>
<evidence type="ECO:0008006" key="3">
    <source>
        <dbReference type="Google" id="ProtNLM"/>
    </source>
</evidence>
<name>A0ABV7MCZ1_9PROT</name>
<protein>
    <recommendedName>
        <fullName evidence="3">HTH cro/C1-type domain-containing protein</fullName>
    </recommendedName>
</protein>
<sequence length="294" mass="31930">MNAKDFPQKLQLVLKVLVVSRAGLASALNVDKSLVGRWASGAVTPSEHNLANLTRYVAERIDGFTVLDWERPLDEFTRRIGADGQGPATSIPQWIPSSFIDEAKRSANQRGDLYCGLWKTTRPSHDLPGRFVHDITLITNDRGDGALSVKIGVEGVRYEGWSLLLQHQTFGVSFDQESGTMLFSIYNGVARQKPQVLDGMNLATLRDAGGSPAASVCVLHRIADVTGNREEDEAMFEKAVAELNPLAPEGSIDPALARHLTRDAHAEAEGVLRLLFSRSMSRGANLSEIAGGAK</sequence>
<keyword evidence="2" id="KW-1185">Reference proteome</keyword>
<dbReference type="EMBL" id="JBHRVA010000003">
    <property type="protein sequence ID" value="MFC3303340.1"/>
    <property type="molecule type" value="Genomic_DNA"/>
</dbReference>
<gene>
    <name evidence="1" type="ORF">ACFONP_11425</name>
</gene>
<evidence type="ECO:0000313" key="2">
    <source>
        <dbReference type="Proteomes" id="UP001595607"/>
    </source>
</evidence>
<comment type="caution">
    <text evidence="1">The sequence shown here is derived from an EMBL/GenBank/DDBJ whole genome shotgun (WGS) entry which is preliminary data.</text>
</comment>
<dbReference type="Proteomes" id="UP001595607">
    <property type="component" value="Unassembled WGS sequence"/>
</dbReference>